<keyword evidence="19" id="KW-1185">Reference proteome</keyword>
<dbReference type="GO" id="GO:0044210">
    <property type="term" value="P:'de novo' CTP biosynthetic process"/>
    <property type="evidence" value="ECO:0007669"/>
    <property type="project" value="UniProtKB-UniPathway"/>
</dbReference>
<keyword evidence="6" id="KW-0547">Nucleotide-binding</keyword>
<evidence type="ECO:0000256" key="11">
    <source>
        <dbReference type="ARBA" id="ARBA00047781"/>
    </source>
</evidence>
<dbReference type="SUPFAM" id="SSF52317">
    <property type="entry name" value="Class I glutamine amidotransferase-like"/>
    <property type="match status" value="1"/>
</dbReference>
<evidence type="ECO:0000256" key="12">
    <source>
        <dbReference type="ARBA" id="ARBA00075170"/>
    </source>
</evidence>
<dbReference type="GO" id="GO:0046872">
    <property type="term" value="F:metal ion binding"/>
    <property type="evidence" value="ECO:0007669"/>
    <property type="project" value="UniProtKB-KW"/>
</dbReference>
<evidence type="ECO:0000259" key="16">
    <source>
        <dbReference type="Pfam" id="PF00117"/>
    </source>
</evidence>
<evidence type="ECO:0000256" key="9">
    <source>
        <dbReference type="ARBA" id="ARBA00022962"/>
    </source>
</evidence>
<dbReference type="Gene3D" id="3.40.50.880">
    <property type="match status" value="1"/>
</dbReference>
<comment type="pathway">
    <text evidence="1">Pyrimidine metabolism; CTP biosynthesis via de novo pathway; CTP from UDP: step 2/2.</text>
</comment>
<sequence length="611" mass="68197">MPHSNDTTPSLLHEAGQQSHQSEFFNPVPDGYVRGRHKYLVVLGTVMSGLGKGIFSSSLTKLLKDKGLTIAPLKMEGYLNIDSGTLNPYRHGEVFVLDDGMETDMDLGTYERLLDQNLTRDNYTTSGQIYRRVLDKERHGGYLGRDVQMIPHVTGEVKMMVRQLAMKQNADLVCIEVGGTVGDHENAFYIEAMRQLAFEEGPGSVAFVALTYVIEPPALGEQKSKAAQLGLKKLMEAGIQPHIVAVRCQSPVEASAREKIAMFSNVPLNRVFSMHDRESVYTIPEDLRKTGMDREVLSLLDLHGRVNQVHEDEERERWRKFVADIKRKRAHKVTIGLTGKYASLRDAYASIDKAIEHAAARLHAQVNIEWIDTTKLTPEQVPDRLASMDAVIVPGGFGVRGTEAKIACVRHCRETGLPYLGICLGFQMAVIDYARYVCNINGASSTEFDPQAPHPVIDILPEQKKIEGLGGNMRLGGKDVLIKPDTLAAHLFGNPAKPATEPFTIRQRFRHRFEVDPRHIETLEASGLVFSGRHPEHPIMQILELPPDKHPFFIGAQFHPELTSRPLRPQPMFMGLMAAAIQHANPEAEPEPTRDRWLAQCETPQNTQVPA</sequence>
<evidence type="ECO:0000256" key="4">
    <source>
        <dbReference type="ARBA" id="ARBA00022598"/>
    </source>
</evidence>
<evidence type="ECO:0000256" key="8">
    <source>
        <dbReference type="ARBA" id="ARBA00022842"/>
    </source>
</evidence>
<protein>
    <recommendedName>
        <fullName evidence="3">CTP synthase (glutamine hydrolyzing)</fullName>
        <ecNumber evidence="3">6.3.4.2</ecNumber>
    </recommendedName>
    <alternativeName>
        <fullName evidence="13">Cytidine 5'-triphosphate synthase</fullName>
    </alternativeName>
    <alternativeName>
        <fullName evidence="14">Cytidine triphosphate synthetase</fullName>
    </alternativeName>
    <alternativeName>
        <fullName evidence="12">UTP--ammonia ligase</fullName>
    </alternativeName>
</protein>
<feature type="domain" description="Glutamine amidotransferase" evidence="16">
    <location>
        <begin position="344"/>
        <end position="577"/>
    </location>
</feature>
<dbReference type="KEGG" id="mcad:Pan265_16590"/>
<dbReference type="EMBL" id="CP036280">
    <property type="protein sequence ID" value="QDU71806.1"/>
    <property type="molecule type" value="Genomic_DNA"/>
</dbReference>
<feature type="region of interest" description="Disordered" evidence="15">
    <location>
        <begin position="1"/>
        <end position="27"/>
    </location>
</feature>
<dbReference type="InterPro" id="IPR017456">
    <property type="entry name" value="CTP_synthase_N"/>
</dbReference>
<dbReference type="InterPro" id="IPR029062">
    <property type="entry name" value="Class_I_gatase-like"/>
</dbReference>
<dbReference type="InterPro" id="IPR017926">
    <property type="entry name" value="GATASE"/>
</dbReference>
<reference evidence="18 19" key="1">
    <citation type="submission" date="2019-02" db="EMBL/GenBank/DDBJ databases">
        <title>Deep-cultivation of Planctomycetes and their phenomic and genomic characterization uncovers novel biology.</title>
        <authorList>
            <person name="Wiegand S."/>
            <person name="Jogler M."/>
            <person name="Boedeker C."/>
            <person name="Pinto D."/>
            <person name="Vollmers J."/>
            <person name="Rivas-Marin E."/>
            <person name="Kohn T."/>
            <person name="Peeters S.H."/>
            <person name="Heuer A."/>
            <person name="Rast P."/>
            <person name="Oberbeckmann S."/>
            <person name="Bunk B."/>
            <person name="Jeske O."/>
            <person name="Meyerdierks A."/>
            <person name="Storesund J.E."/>
            <person name="Kallscheuer N."/>
            <person name="Luecker S."/>
            <person name="Lage O.M."/>
            <person name="Pohl T."/>
            <person name="Merkel B.J."/>
            <person name="Hornburger P."/>
            <person name="Mueller R.-W."/>
            <person name="Bruemmer F."/>
            <person name="Labrenz M."/>
            <person name="Spormann A.M."/>
            <person name="Op den Camp H."/>
            <person name="Overmann J."/>
            <person name="Amann R."/>
            <person name="Jetten M.S.M."/>
            <person name="Mascher T."/>
            <person name="Medema M.H."/>
            <person name="Devos D.P."/>
            <person name="Kaster A.-K."/>
            <person name="Ovreas L."/>
            <person name="Rohde M."/>
            <person name="Galperin M.Y."/>
            <person name="Jogler C."/>
        </authorList>
    </citation>
    <scope>NUCLEOTIDE SEQUENCE [LARGE SCALE GENOMIC DNA]</scope>
    <source>
        <strain evidence="18 19">Pan265</strain>
    </source>
</reference>
<dbReference type="GO" id="GO:0005524">
    <property type="term" value="F:ATP binding"/>
    <property type="evidence" value="ECO:0007669"/>
    <property type="project" value="UniProtKB-KW"/>
</dbReference>
<proteinExistence type="inferred from homology"/>
<dbReference type="InterPro" id="IPR004468">
    <property type="entry name" value="CTP_synthase"/>
</dbReference>
<evidence type="ECO:0000256" key="2">
    <source>
        <dbReference type="ARBA" id="ARBA00007533"/>
    </source>
</evidence>
<evidence type="ECO:0000256" key="1">
    <source>
        <dbReference type="ARBA" id="ARBA00005171"/>
    </source>
</evidence>
<dbReference type="PANTHER" id="PTHR11550:SF0">
    <property type="entry name" value="CTP SYNTHASE-RELATED"/>
    <property type="match status" value="1"/>
</dbReference>
<dbReference type="NCBIfam" id="TIGR00337">
    <property type="entry name" value="PyrG"/>
    <property type="match status" value="1"/>
</dbReference>
<accession>A0A518BXX7</accession>
<gene>
    <name evidence="18" type="primary">pyrG</name>
    <name evidence="18" type="ORF">Pan265_16590</name>
</gene>
<organism evidence="18 19">
    <name type="scientific">Mucisphaera calidilacus</name>
    <dbReference type="NCBI Taxonomy" id="2527982"/>
    <lineage>
        <taxon>Bacteria</taxon>
        <taxon>Pseudomonadati</taxon>
        <taxon>Planctomycetota</taxon>
        <taxon>Phycisphaerae</taxon>
        <taxon>Phycisphaerales</taxon>
        <taxon>Phycisphaeraceae</taxon>
        <taxon>Mucisphaera</taxon>
    </lineage>
</organism>
<dbReference type="PROSITE" id="PS51273">
    <property type="entry name" value="GATASE_TYPE_1"/>
    <property type="match status" value="1"/>
</dbReference>
<evidence type="ECO:0000256" key="10">
    <source>
        <dbReference type="ARBA" id="ARBA00022975"/>
    </source>
</evidence>
<evidence type="ECO:0000256" key="6">
    <source>
        <dbReference type="ARBA" id="ARBA00022741"/>
    </source>
</evidence>
<evidence type="ECO:0000256" key="14">
    <source>
        <dbReference type="ARBA" id="ARBA00083191"/>
    </source>
</evidence>
<keyword evidence="10" id="KW-0665">Pyrimidine biosynthesis</keyword>
<dbReference type="SUPFAM" id="SSF52540">
    <property type="entry name" value="P-loop containing nucleoside triphosphate hydrolases"/>
    <property type="match status" value="1"/>
</dbReference>
<keyword evidence="5" id="KW-0479">Metal-binding</keyword>
<dbReference type="FunFam" id="3.40.50.300:FF:000009">
    <property type="entry name" value="CTP synthase"/>
    <property type="match status" value="1"/>
</dbReference>
<dbReference type="GO" id="GO:0019856">
    <property type="term" value="P:pyrimidine nucleobase biosynthetic process"/>
    <property type="evidence" value="ECO:0007669"/>
    <property type="project" value="TreeGrafter"/>
</dbReference>
<keyword evidence="8" id="KW-0460">Magnesium</keyword>
<dbReference type="Proteomes" id="UP000320386">
    <property type="component" value="Chromosome"/>
</dbReference>
<comment type="similarity">
    <text evidence="2">Belongs to the CTP synthase family.</text>
</comment>
<keyword evidence="7" id="KW-0067">ATP-binding</keyword>
<dbReference type="Pfam" id="PF06418">
    <property type="entry name" value="CTP_synth_N"/>
    <property type="match status" value="1"/>
</dbReference>
<dbReference type="CDD" id="cd01746">
    <property type="entry name" value="GATase1_CTP_Synthase"/>
    <property type="match status" value="1"/>
</dbReference>
<feature type="compositionally biased region" description="Polar residues" evidence="15">
    <location>
        <begin position="1"/>
        <end position="24"/>
    </location>
</feature>
<evidence type="ECO:0000313" key="19">
    <source>
        <dbReference type="Proteomes" id="UP000320386"/>
    </source>
</evidence>
<dbReference type="UniPathway" id="UPA00159">
    <property type="reaction ID" value="UER00277"/>
</dbReference>
<dbReference type="GO" id="GO:0003883">
    <property type="term" value="F:CTP synthase activity"/>
    <property type="evidence" value="ECO:0007669"/>
    <property type="project" value="UniProtKB-EC"/>
</dbReference>
<feature type="domain" description="CTP synthase N-terminal" evidence="17">
    <location>
        <begin position="38"/>
        <end position="302"/>
    </location>
</feature>
<name>A0A518BXX7_9BACT</name>
<dbReference type="Pfam" id="PF00117">
    <property type="entry name" value="GATase"/>
    <property type="match status" value="1"/>
</dbReference>
<dbReference type="NCBIfam" id="NF003792">
    <property type="entry name" value="PRK05380.1"/>
    <property type="match status" value="1"/>
</dbReference>
<dbReference type="InterPro" id="IPR027417">
    <property type="entry name" value="P-loop_NTPase"/>
</dbReference>
<evidence type="ECO:0000256" key="13">
    <source>
        <dbReference type="ARBA" id="ARBA00079941"/>
    </source>
</evidence>
<dbReference type="GO" id="GO:0042802">
    <property type="term" value="F:identical protein binding"/>
    <property type="evidence" value="ECO:0007669"/>
    <property type="project" value="TreeGrafter"/>
</dbReference>
<dbReference type="PANTHER" id="PTHR11550">
    <property type="entry name" value="CTP SYNTHASE"/>
    <property type="match status" value="1"/>
</dbReference>
<evidence type="ECO:0000256" key="7">
    <source>
        <dbReference type="ARBA" id="ARBA00022840"/>
    </source>
</evidence>
<dbReference type="Gene3D" id="3.40.50.300">
    <property type="entry name" value="P-loop containing nucleotide triphosphate hydrolases"/>
    <property type="match status" value="1"/>
</dbReference>
<evidence type="ECO:0000256" key="15">
    <source>
        <dbReference type="SAM" id="MobiDB-lite"/>
    </source>
</evidence>
<evidence type="ECO:0000259" key="17">
    <source>
        <dbReference type="Pfam" id="PF06418"/>
    </source>
</evidence>
<comment type="catalytic activity">
    <reaction evidence="11">
        <text>UTP + L-glutamine + ATP + H2O = CTP + L-glutamate + ADP + phosphate + 2 H(+)</text>
        <dbReference type="Rhea" id="RHEA:26426"/>
        <dbReference type="ChEBI" id="CHEBI:15377"/>
        <dbReference type="ChEBI" id="CHEBI:15378"/>
        <dbReference type="ChEBI" id="CHEBI:29985"/>
        <dbReference type="ChEBI" id="CHEBI:30616"/>
        <dbReference type="ChEBI" id="CHEBI:37563"/>
        <dbReference type="ChEBI" id="CHEBI:43474"/>
        <dbReference type="ChEBI" id="CHEBI:46398"/>
        <dbReference type="ChEBI" id="CHEBI:58359"/>
        <dbReference type="ChEBI" id="CHEBI:456216"/>
        <dbReference type="EC" id="6.3.4.2"/>
    </reaction>
</comment>
<dbReference type="EC" id="6.3.4.2" evidence="3"/>
<dbReference type="InterPro" id="IPR033828">
    <property type="entry name" value="GATase1_CTP_Synthase"/>
</dbReference>
<evidence type="ECO:0000256" key="5">
    <source>
        <dbReference type="ARBA" id="ARBA00022723"/>
    </source>
</evidence>
<evidence type="ECO:0000313" key="18">
    <source>
        <dbReference type="EMBL" id="QDU71806.1"/>
    </source>
</evidence>
<dbReference type="AlphaFoldDB" id="A0A518BXX7"/>
<keyword evidence="9" id="KW-0315">Glutamine amidotransferase</keyword>
<evidence type="ECO:0000256" key="3">
    <source>
        <dbReference type="ARBA" id="ARBA00012291"/>
    </source>
</evidence>
<keyword evidence="4 18" id="KW-0436">Ligase</keyword>